<dbReference type="InterPro" id="IPR050879">
    <property type="entry name" value="Acyltransferase_3"/>
</dbReference>
<keyword evidence="2" id="KW-0472">Membrane</keyword>
<feature type="domain" description="Acyltransferase 3" evidence="3">
    <location>
        <begin position="37"/>
        <end position="392"/>
    </location>
</feature>
<feature type="transmembrane region" description="Helical" evidence="2">
    <location>
        <begin position="197"/>
        <end position="219"/>
    </location>
</feature>
<accession>A0A1X7S4T1</accession>
<dbReference type="PANTHER" id="PTHR23028:SF134">
    <property type="entry name" value="PUTATIVE (AFU_ORTHOLOGUE AFUA_4G08520)-RELATED"/>
    <property type="match status" value="1"/>
</dbReference>
<evidence type="ECO:0000256" key="2">
    <source>
        <dbReference type="SAM" id="Phobius"/>
    </source>
</evidence>
<evidence type="ECO:0000256" key="1">
    <source>
        <dbReference type="SAM" id="MobiDB-lite"/>
    </source>
</evidence>
<evidence type="ECO:0000313" key="5">
    <source>
        <dbReference type="Proteomes" id="UP000215127"/>
    </source>
</evidence>
<dbReference type="InterPro" id="IPR002656">
    <property type="entry name" value="Acyl_transf_3_dom"/>
</dbReference>
<reference evidence="4 5" key="1">
    <citation type="submission" date="2016-06" db="EMBL/GenBank/DDBJ databases">
        <authorList>
            <person name="Kjaerup R.B."/>
            <person name="Dalgaard T.S."/>
            <person name="Juul-Madsen H.R."/>
        </authorList>
    </citation>
    <scope>NUCLEOTIDE SEQUENCE [LARGE SCALE GENOMIC DNA]</scope>
</reference>
<evidence type="ECO:0000313" key="4">
    <source>
        <dbReference type="EMBL" id="SMQ54684.1"/>
    </source>
</evidence>
<feature type="transmembrane region" description="Helical" evidence="2">
    <location>
        <begin position="336"/>
        <end position="354"/>
    </location>
</feature>
<proteinExistence type="predicted"/>
<protein>
    <recommendedName>
        <fullName evidence="3">Acyltransferase 3 domain-containing protein</fullName>
    </recommendedName>
</protein>
<dbReference type="GO" id="GO:0016747">
    <property type="term" value="F:acyltransferase activity, transferring groups other than amino-acyl groups"/>
    <property type="evidence" value="ECO:0007669"/>
    <property type="project" value="InterPro"/>
</dbReference>
<name>A0A1X7S4T1_ZYMT9</name>
<dbReference type="STRING" id="1276538.A0A1X7S4T1"/>
<sequence length="489" mass="55561">MGEEDGRRLSPRPHERDDAHSNVNEPSPLNERSSTGYLDGLRGLAAVIVFIHHWTSDFTEGWHEFGFGQEGHYHFASLPFINILWHGGNPAVVIFFVLSGYVLSLGHLQKLRQQKSTQWSLLSAVLRRPVRLYAPCVAVTLLYAFLLHVPGLILPVEELPLQDNLFAEIWVALTRSAEYLNPFQEHENNLWWFPYNMVMWTIPVELKGSMLIFVILGLYSLIAPGSRRGRALIPTALLFVAAAISLQLALKWSMADFVFGFVLAVNDVWKLDARLLQTTSPANRSFALHTIFFAGWYLLAMPHRPSHIEYATKTPGYMTLGKLIPKAYDESIYYRYWQSWGALLFVYGVLRLEWIQRCFSGKTMRFLGKVSFALYLSHLVFQKTVGHRLMALVGGKVVSPLVGTRWDYAWWIPDIGPMGLSTRFLVCVGIVLPPNLLLSKYLTAFIDEPIVKLAKKMTARLGDSKMNSLRGSIEGEPMLPIARRRRNSL</sequence>
<feature type="region of interest" description="Disordered" evidence="1">
    <location>
        <begin position="1"/>
        <end position="31"/>
    </location>
</feature>
<dbReference type="Pfam" id="PF01757">
    <property type="entry name" value="Acyl_transf_3"/>
    <property type="match status" value="1"/>
</dbReference>
<feature type="transmembrane region" description="Helical" evidence="2">
    <location>
        <begin position="132"/>
        <end position="154"/>
    </location>
</feature>
<keyword evidence="2" id="KW-1133">Transmembrane helix</keyword>
<keyword evidence="5" id="KW-1185">Reference proteome</keyword>
<dbReference type="PANTHER" id="PTHR23028">
    <property type="entry name" value="ACETYLTRANSFERASE"/>
    <property type="match status" value="1"/>
</dbReference>
<feature type="transmembrane region" description="Helical" evidence="2">
    <location>
        <begin position="91"/>
        <end position="111"/>
    </location>
</feature>
<feature type="transmembrane region" description="Helical" evidence="2">
    <location>
        <begin position="231"/>
        <end position="250"/>
    </location>
</feature>
<evidence type="ECO:0000259" key="3">
    <source>
        <dbReference type="Pfam" id="PF01757"/>
    </source>
</evidence>
<organism evidence="4 5">
    <name type="scientific">Zymoseptoria tritici (strain ST99CH_3D7)</name>
    <dbReference type="NCBI Taxonomy" id="1276538"/>
    <lineage>
        <taxon>Eukaryota</taxon>
        <taxon>Fungi</taxon>
        <taxon>Dikarya</taxon>
        <taxon>Ascomycota</taxon>
        <taxon>Pezizomycotina</taxon>
        <taxon>Dothideomycetes</taxon>
        <taxon>Dothideomycetidae</taxon>
        <taxon>Mycosphaerellales</taxon>
        <taxon>Mycosphaerellaceae</taxon>
        <taxon>Zymoseptoria</taxon>
    </lineage>
</organism>
<gene>
    <name evidence="4" type="ORF">ZT3D7_G9839</name>
</gene>
<feature type="compositionally biased region" description="Basic and acidic residues" evidence="1">
    <location>
        <begin position="1"/>
        <end position="20"/>
    </location>
</feature>
<feature type="compositionally biased region" description="Polar residues" evidence="1">
    <location>
        <begin position="21"/>
        <end position="31"/>
    </location>
</feature>
<keyword evidence="2" id="KW-0812">Transmembrane</keyword>
<dbReference type="Proteomes" id="UP000215127">
    <property type="component" value="Chromosome 10"/>
</dbReference>
<dbReference type="EMBL" id="LT853701">
    <property type="protein sequence ID" value="SMQ54684.1"/>
    <property type="molecule type" value="Genomic_DNA"/>
</dbReference>
<dbReference type="AlphaFoldDB" id="A0A1X7S4T1"/>